<feature type="transmembrane region" description="Helical" evidence="1">
    <location>
        <begin position="426"/>
        <end position="453"/>
    </location>
</feature>
<organism evidence="2 3">
    <name type="scientific">Paremcibacter congregatus</name>
    <dbReference type="NCBI Taxonomy" id="2043170"/>
    <lineage>
        <taxon>Bacteria</taxon>
        <taxon>Pseudomonadati</taxon>
        <taxon>Pseudomonadota</taxon>
        <taxon>Alphaproteobacteria</taxon>
        <taxon>Emcibacterales</taxon>
        <taxon>Emcibacteraceae</taxon>
        <taxon>Paremcibacter</taxon>
    </lineage>
</organism>
<feature type="transmembrane region" description="Helical" evidence="1">
    <location>
        <begin position="474"/>
        <end position="494"/>
    </location>
</feature>
<feature type="transmembrane region" description="Helical" evidence="1">
    <location>
        <begin position="41"/>
        <end position="63"/>
    </location>
</feature>
<gene>
    <name evidence="2" type="ORF">CRD36_17480</name>
</gene>
<feature type="transmembrane region" description="Helical" evidence="1">
    <location>
        <begin position="374"/>
        <end position="406"/>
    </location>
</feature>
<keyword evidence="1" id="KW-0812">Transmembrane</keyword>
<evidence type="ECO:0008006" key="4">
    <source>
        <dbReference type="Google" id="ProtNLM"/>
    </source>
</evidence>
<dbReference type="OrthoDB" id="8168962at2"/>
<dbReference type="Proteomes" id="UP000229730">
    <property type="component" value="Unassembled WGS sequence"/>
</dbReference>
<dbReference type="AlphaFoldDB" id="A0A2G4YM39"/>
<keyword evidence="1" id="KW-0472">Membrane</keyword>
<reference evidence="2 3" key="1">
    <citation type="submission" date="2017-10" db="EMBL/GenBank/DDBJ databases">
        <title>Frigbacter circumglobatus gen. nov. sp. nov., isolated from sediment cultured in situ.</title>
        <authorList>
            <person name="Zhao Z."/>
        </authorList>
    </citation>
    <scope>NUCLEOTIDE SEQUENCE [LARGE SCALE GENOMIC DNA]</scope>
    <source>
        <strain evidence="2 3">ZYL</strain>
    </source>
</reference>
<feature type="transmembrane region" description="Helical" evidence="1">
    <location>
        <begin position="281"/>
        <end position="298"/>
    </location>
</feature>
<evidence type="ECO:0000313" key="3">
    <source>
        <dbReference type="Proteomes" id="UP000229730"/>
    </source>
</evidence>
<feature type="transmembrane region" description="Helical" evidence="1">
    <location>
        <begin position="331"/>
        <end position="354"/>
    </location>
</feature>
<feature type="transmembrane region" description="Helical" evidence="1">
    <location>
        <begin position="91"/>
        <end position="113"/>
    </location>
</feature>
<keyword evidence="3" id="KW-1185">Reference proteome</keyword>
<keyword evidence="1" id="KW-1133">Transmembrane helix</keyword>
<feature type="transmembrane region" description="Helical" evidence="1">
    <location>
        <begin position="203"/>
        <end position="223"/>
    </location>
</feature>
<evidence type="ECO:0000313" key="2">
    <source>
        <dbReference type="EMBL" id="PHZ83357.1"/>
    </source>
</evidence>
<name>A0A2G4YM39_9PROT</name>
<comment type="caution">
    <text evidence="2">The sequence shown here is derived from an EMBL/GenBank/DDBJ whole genome shotgun (WGS) entry which is preliminary data.</text>
</comment>
<feature type="transmembrane region" description="Helical" evidence="1">
    <location>
        <begin position="12"/>
        <end position="35"/>
    </location>
</feature>
<dbReference type="EMBL" id="PDEM01000033">
    <property type="protein sequence ID" value="PHZ83357.1"/>
    <property type="molecule type" value="Genomic_DNA"/>
</dbReference>
<sequence length="497" mass="55899">MFEIRRPLKIGVLWLMLGVGLTPLTALAHGFGARYQLEIPLYYYVLGAGLAVSLSFLIAALFLTRKHSEKHGLLWRYQGPGREMLSRAADLMVPVLQVFSVALFLLIIFAGFLGQQSPMRNLAPVLVWSVWWVGMVYIQALIGDLWRLVNPWNILFTWGEKIPLIRSYSGRLRYPEKLSCWPGVFLFWLFAWLEQVAPFAERPASLACLILAYSLLTWLGMFLFGRDTWLKRAEVFSIIFSFLARMAPIVARPEVDGTGHNRLWLRPFGVGLLVRQPLDRAATSLLLILLATVTFDGFRDTEKWAEIVHWLLAQPGLFKILFALQKEGMDLLVLFETLGLLITPVIFFISYRIICGLSARLTDSGVSTRDWSGLFILTLVPISFAYHIAHYLTFLLVAGQLAIPLFSDPFNMGWDLLGTGGRQLDLGIIGIGATWWVAVGAVVIGHVYAVYLAHVMALRNAQTTKKALIGQMPLILLMIGYTMMSLWILAQPIVQGD</sequence>
<proteinExistence type="predicted"/>
<protein>
    <recommendedName>
        <fullName evidence="4">Fenitrothion hydrolase</fullName>
    </recommendedName>
</protein>
<evidence type="ECO:0000256" key="1">
    <source>
        <dbReference type="SAM" id="Phobius"/>
    </source>
</evidence>
<dbReference type="InParanoid" id="A0A2G4YM39"/>
<accession>A0A2G4YM39</accession>
<dbReference type="RefSeq" id="WP_099475250.1">
    <property type="nucleotide sequence ID" value="NZ_CP041025.1"/>
</dbReference>
<feature type="transmembrane region" description="Helical" evidence="1">
    <location>
        <begin position="125"/>
        <end position="146"/>
    </location>
</feature>